<reference evidence="3 4" key="1">
    <citation type="submission" date="2024-06" db="EMBL/GenBank/DDBJ databases">
        <title>Sorghum-associated microbial communities from plants grown in Nebraska, USA.</title>
        <authorList>
            <person name="Schachtman D."/>
        </authorList>
    </citation>
    <scope>NUCLEOTIDE SEQUENCE [LARGE SCALE GENOMIC DNA]</scope>
    <source>
        <strain evidence="3 4">2709</strain>
    </source>
</reference>
<feature type="domain" description="AB hydrolase-1" evidence="2">
    <location>
        <begin position="20"/>
        <end position="257"/>
    </location>
</feature>
<evidence type="ECO:0000313" key="4">
    <source>
        <dbReference type="Proteomes" id="UP001549320"/>
    </source>
</evidence>
<dbReference type="PANTHER" id="PTHR43798">
    <property type="entry name" value="MONOACYLGLYCEROL LIPASE"/>
    <property type="match status" value="1"/>
</dbReference>
<protein>
    <submittedName>
        <fullName evidence="3">Pimeloyl-ACP methyl ester carboxylesterase</fullName>
    </submittedName>
</protein>
<keyword evidence="1" id="KW-0378">Hydrolase</keyword>
<evidence type="ECO:0000259" key="2">
    <source>
        <dbReference type="Pfam" id="PF00561"/>
    </source>
</evidence>
<proteinExistence type="predicted"/>
<dbReference type="RefSeq" id="WP_354440775.1">
    <property type="nucleotide sequence ID" value="NZ_JBEPSH010000001.1"/>
</dbReference>
<dbReference type="InterPro" id="IPR050266">
    <property type="entry name" value="AB_hydrolase_sf"/>
</dbReference>
<dbReference type="EMBL" id="JBEPSH010000001">
    <property type="protein sequence ID" value="MET4575373.1"/>
    <property type="molecule type" value="Genomic_DNA"/>
</dbReference>
<comment type="caution">
    <text evidence="3">The sequence shown here is derived from an EMBL/GenBank/DDBJ whole genome shotgun (WGS) entry which is preliminary data.</text>
</comment>
<sequence length="283" mass="30815">MPYARGEGACLYFEDSGQGPPLVFAHEFAADGRAWEEQVRSLSVKYRCIIFNARGYPPSDVPHEAGLYSQEIAADDIRAVLDAAAVTSAYVVGLSMGATAALEFGLRHPRRTAGLIVAGAGSGSGAIDHAAFVQGVLHRAERVRELGMAAVTESIEGARNRTQLKRKSPAAWQRFLAHLSQHNPLGAAMTLENVQAKRPVLGQMQPRLVHLQVPTLLMAGDEDEDVLEAQFLLKRWLPNCGLRLLPRAGHAVNLEEPEEFNAAIDRFITEVEAGTWGFEPSVR</sequence>
<dbReference type="PANTHER" id="PTHR43798:SF31">
    <property type="entry name" value="AB HYDROLASE SUPERFAMILY PROTEIN YCLE"/>
    <property type="match status" value="1"/>
</dbReference>
<dbReference type="Gene3D" id="3.40.50.1820">
    <property type="entry name" value="alpha/beta hydrolase"/>
    <property type="match status" value="1"/>
</dbReference>
<dbReference type="SUPFAM" id="SSF53474">
    <property type="entry name" value="alpha/beta-Hydrolases"/>
    <property type="match status" value="1"/>
</dbReference>
<keyword evidence="4" id="KW-1185">Reference proteome</keyword>
<dbReference type="PRINTS" id="PR00111">
    <property type="entry name" value="ABHYDROLASE"/>
</dbReference>
<accession>A0ABV2Q3F0</accession>
<dbReference type="Proteomes" id="UP001549320">
    <property type="component" value="Unassembled WGS sequence"/>
</dbReference>
<organism evidence="3 4">
    <name type="scientific">Ottowia thiooxydans</name>
    <dbReference type="NCBI Taxonomy" id="219182"/>
    <lineage>
        <taxon>Bacteria</taxon>
        <taxon>Pseudomonadati</taxon>
        <taxon>Pseudomonadota</taxon>
        <taxon>Betaproteobacteria</taxon>
        <taxon>Burkholderiales</taxon>
        <taxon>Comamonadaceae</taxon>
        <taxon>Ottowia</taxon>
    </lineage>
</organism>
<evidence type="ECO:0000313" key="3">
    <source>
        <dbReference type="EMBL" id="MET4575373.1"/>
    </source>
</evidence>
<dbReference type="Pfam" id="PF00561">
    <property type="entry name" value="Abhydrolase_1"/>
    <property type="match status" value="1"/>
</dbReference>
<dbReference type="InterPro" id="IPR000073">
    <property type="entry name" value="AB_hydrolase_1"/>
</dbReference>
<name>A0ABV2Q3F0_9BURK</name>
<dbReference type="InterPro" id="IPR029058">
    <property type="entry name" value="AB_hydrolase_fold"/>
</dbReference>
<evidence type="ECO:0000256" key="1">
    <source>
        <dbReference type="ARBA" id="ARBA00022801"/>
    </source>
</evidence>
<gene>
    <name evidence="3" type="ORF">ABIE13_000470</name>
</gene>